<dbReference type="Pfam" id="PF01555">
    <property type="entry name" value="N6_N4_Mtase"/>
    <property type="match status" value="1"/>
</dbReference>
<dbReference type="SUPFAM" id="SSF53335">
    <property type="entry name" value="S-adenosyl-L-methionine-dependent methyltransferases"/>
    <property type="match status" value="2"/>
</dbReference>
<evidence type="ECO:0000256" key="3">
    <source>
        <dbReference type="ARBA" id="ARBA00022747"/>
    </source>
</evidence>
<dbReference type="GO" id="GO:0032259">
    <property type="term" value="P:methylation"/>
    <property type="evidence" value="ECO:0007669"/>
    <property type="project" value="UniProtKB-KW"/>
</dbReference>
<dbReference type="RefSeq" id="WP_177180701.1">
    <property type="nucleotide sequence ID" value="NZ_FOHN01000010.1"/>
</dbReference>
<protein>
    <recommendedName>
        <fullName evidence="4">Methyltransferase</fullName>
        <ecNumber evidence="4">2.1.1.-</ecNumber>
    </recommendedName>
</protein>
<dbReference type="PRINTS" id="PR00508">
    <property type="entry name" value="S21N4MTFRASE"/>
</dbReference>
<reference evidence="6 7" key="1">
    <citation type="submission" date="2016-10" db="EMBL/GenBank/DDBJ databases">
        <authorList>
            <person name="de Groot N.N."/>
        </authorList>
    </citation>
    <scope>NUCLEOTIDE SEQUENCE [LARGE SCALE GENOMIC DNA]</scope>
    <source>
        <strain evidence="6 7">DSM 1801</strain>
    </source>
</reference>
<name>A0A1I0CLQ7_9FIRM</name>
<dbReference type="Proteomes" id="UP000199800">
    <property type="component" value="Unassembled WGS sequence"/>
</dbReference>
<dbReference type="InterPro" id="IPR002941">
    <property type="entry name" value="DNA_methylase_N4/N6"/>
</dbReference>
<evidence type="ECO:0000259" key="5">
    <source>
        <dbReference type="Pfam" id="PF01555"/>
    </source>
</evidence>
<keyword evidence="7" id="KW-1185">Reference proteome</keyword>
<feature type="domain" description="DNA methylase N-4/N-6" evidence="5">
    <location>
        <begin position="20"/>
        <end position="87"/>
    </location>
</feature>
<dbReference type="EMBL" id="FOHN01000010">
    <property type="protein sequence ID" value="SET20569.1"/>
    <property type="molecule type" value="Genomic_DNA"/>
</dbReference>
<gene>
    <name evidence="6" type="ORF">SAMN04487772_11079</name>
</gene>
<dbReference type="Gene3D" id="3.40.50.150">
    <property type="entry name" value="Vaccinia Virus protein VP39"/>
    <property type="match status" value="2"/>
</dbReference>
<evidence type="ECO:0000256" key="4">
    <source>
        <dbReference type="RuleBase" id="RU362026"/>
    </source>
</evidence>
<proteinExistence type="inferred from homology"/>
<keyword evidence="3" id="KW-0680">Restriction system</keyword>
<dbReference type="GO" id="GO:0008170">
    <property type="term" value="F:N-methyltransferase activity"/>
    <property type="evidence" value="ECO:0007669"/>
    <property type="project" value="InterPro"/>
</dbReference>
<dbReference type="EC" id="2.1.1.-" evidence="4"/>
<sequence>MNSKEEIIEKIESIDWEFTNSNTQYLSHNIHRYSGKFIPQIAKSVIELFTEEGDTVFDPYLGSGTTALEAIVAKRKSVGVDLNPLAILISKVKTTVIPREKLEIFRQELIESINSVCGGQLSIFSCKYSPSIDKPEDSARYYDEWNKKWYQDHILRQLIMIYSVIESVDDIELRQIAQIALSDILRKSSNASSRYPNVMYDKNHKEKPLPMKSFIDSFVDLIDKLINTSNEIGNFNISNKVELCNNTHLPYMNNCMDAVITHPPYVAAVPYAEYGCLSLEWLGYNSKELDAEITGGKRHRKDVAIRFEQDYNLMMKEAFRVLKDGRYAFFMVGNPTANGKIVDLHEMTIRLAKESGFEYIYTATRKGSNRRGNNMGIEYLEFFRKPL</sequence>
<evidence type="ECO:0000256" key="2">
    <source>
        <dbReference type="ARBA" id="ARBA00022679"/>
    </source>
</evidence>
<keyword evidence="2" id="KW-0808">Transferase</keyword>
<dbReference type="GO" id="GO:0003677">
    <property type="term" value="F:DNA binding"/>
    <property type="evidence" value="ECO:0007669"/>
    <property type="project" value="InterPro"/>
</dbReference>
<accession>A0A1I0CLQ7</accession>
<dbReference type="GO" id="GO:0009307">
    <property type="term" value="P:DNA restriction-modification system"/>
    <property type="evidence" value="ECO:0007669"/>
    <property type="project" value="UniProtKB-KW"/>
</dbReference>
<dbReference type="InterPro" id="IPR001091">
    <property type="entry name" value="RM_Methyltransferase"/>
</dbReference>
<keyword evidence="1 6" id="KW-0489">Methyltransferase</keyword>
<evidence type="ECO:0000313" key="6">
    <source>
        <dbReference type="EMBL" id="SET20569.1"/>
    </source>
</evidence>
<evidence type="ECO:0000256" key="1">
    <source>
        <dbReference type="ARBA" id="ARBA00022603"/>
    </source>
</evidence>
<dbReference type="AlphaFoldDB" id="A0A1I0CLQ7"/>
<dbReference type="InterPro" id="IPR029063">
    <property type="entry name" value="SAM-dependent_MTases_sf"/>
</dbReference>
<comment type="similarity">
    <text evidence="4">Belongs to the N(4)/N(6)-methyltransferase family.</text>
</comment>
<evidence type="ECO:0000313" key="7">
    <source>
        <dbReference type="Proteomes" id="UP000199800"/>
    </source>
</evidence>
<organism evidence="6 7">
    <name type="scientific">[Clostridium] polysaccharolyticum</name>
    <dbReference type="NCBI Taxonomy" id="29364"/>
    <lineage>
        <taxon>Bacteria</taxon>
        <taxon>Bacillati</taxon>
        <taxon>Bacillota</taxon>
        <taxon>Clostridia</taxon>
        <taxon>Lachnospirales</taxon>
        <taxon>Lachnospiraceae</taxon>
    </lineage>
</organism>
<dbReference type="STRING" id="29364.SAMN04487772_11079"/>